<sequence length="605" mass="67926">FAWSRIEPRPDELAWEWLDEAIQSLHAEGLKVVLCTPTATPPAWLTRRQPDILPWDVQGRVREFGSRKHYDHASPVYREHSRRITTEIAGRYGQHPAVVGWQTDNEWGCHDTTRSYGPASRDAFRAWLEQRYGAIERLNEAWGAVFWSQEYTAWNEIRPPNLTVADPNPSHALDFFRFASDMVAEFQAEQVAILRRLSPGRWITHNFMQFFADFDHYKVAAGLDFAAWDSYPTGMAERHATTEAERLRWARTGDPDLIAFNHDLYRGLLPGRGFWVMEQGAGQVNWATSNPLPADGAVALWTAQAHAHGADVVSYFRWRAATVAQELMHSGLLRHDETLDRGGEEVAALELPGRPNAPVQTPVVLLHDYESLWAYDLQPHSAGASYWGQLMLFYRALRGLGLDVDVRHPDQDLSGYRLIVAPALQLMDRARTDRLTAAARHAHLVFGPRTAYRAPSGRVHEDGQPGPLRELVGWSLRNFDGLKPGMTVRAGGHVVDTWAESYHPVTDATTVFAYDDGPLVGQAAVVRRGNATTIGAWGASLMLATLEQSLAELAIPIYRLPEGVRVARRGETETWFNFNQEPIRLPDRTTMGAVSAQSRPINGRG</sequence>
<dbReference type="EMBL" id="CADCWE010000063">
    <property type="protein sequence ID" value="CAA9531896.1"/>
    <property type="molecule type" value="Genomic_DNA"/>
</dbReference>
<dbReference type="Pfam" id="PF02449">
    <property type="entry name" value="Glyco_hydro_42"/>
    <property type="match status" value="1"/>
</dbReference>
<protein>
    <recommendedName>
        <fullName evidence="3">beta-galactosidase</fullName>
        <ecNumber evidence="3">3.2.1.23</ecNumber>
    </recommendedName>
</protein>
<feature type="binding site" evidence="9">
    <location>
        <position position="286"/>
    </location>
    <ligand>
        <name>substrate</name>
    </ligand>
</feature>
<evidence type="ECO:0000259" key="11">
    <source>
        <dbReference type="Pfam" id="PF08532"/>
    </source>
</evidence>
<dbReference type="Gene3D" id="3.40.50.880">
    <property type="match status" value="1"/>
</dbReference>
<dbReference type="InterPro" id="IPR013529">
    <property type="entry name" value="Glyco_hydro_42_N"/>
</dbReference>
<dbReference type="GO" id="GO:0004565">
    <property type="term" value="F:beta-galactosidase activity"/>
    <property type="evidence" value="ECO:0007669"/>
    <property type="project" value="UniProtKB-EC"/>
</dbReference>
<dbReference type="Gene3D" id="3.20.20.80">
    <property type="entry name" value="Glycosidases"/>
    <property type="match status" value="1"/>
</dbReference>
<dbReference type="PANTHER" id="PTHR36447:SF2">
    <property type="entry name" value="BETA-GALACTOSIDASE YESZ"/>
    <property type="match status" value="1"/>
</dbReference>
<keyword evidence="4" id="KW-0479">Metal-binding</keyword>
<feature type="non-terminal residue" evidence="12">
    <location>
        <position position="1"/>
    </location>
</feature>
<evidence type="ECO:0000256" key="3">
    <source>
        <dbReference type="ARBA" id="ARBA00012756"/>
    </source>
</evidence>
<organism evidence="12">
    <name type="scientific">uncultured Thermomicrobiales bacterium</name>
    <dbReference type="NCBI Taxonomy" id="1645740"/>
    <lineage>
        <taxon>Bacteria</taxon>
        <taxon>Pseudomonadati</taxon>
        <taxon>Thermomicrobiota</taxon>
        <taxon>Thermomicrobia</taxon>
        <taxon>Thermomicrobiales</taxon>
        <taxon>environmental samples</taxon>
    </lineage>
</organism>
<evidence type="ECO:0000256" key="1">
    <source>
        <dbReference type="ARBA" id="ARBA00001412"/>
    </source>
</evidence>
<proteinExistence type="inferred from homology"/>
<evidence type="ECO:0000259" key="10">
    <source>
        <dbReference type="Pfam" id="PF02449"/>
    </source>
</evidence>
<evidence type="ECO:0000256" key="5">
    <source>
        <dbReference type="ARBA" id="ARBA00022801"/>
    </source>
</evidence>
<dbReference type="EC" id="3.2.1.23" evidence="3"/>
<dbReference type="Pfam" id="PF08532">
    <property type="entry name" value="Glyco_hydro_42M"/>
    <property type="match status" value="1"/>
</dbReference>
<evidence type="ECO:0000256" key="8">
    <source>
        <dbReference type="PIRSR" id="PIRSR001084-1"/>
    </source>
</evidence>
<feature type="active site" description="Nucleophile" evidence="8">
    <location>
        <position position="278"/>
    </location>
</feature>
<evidence type="ECO:0000256" key="7">
    <source>
        <dbReference type="ARBA" id="ARBA00023295"/>
    </source>
</evidence>
<feature type="active site" description="Proton donor" evidence="8">
    <location>
        <position position="106"/>
    </location>
</feature>
<evidence type="ECO:0000256" key="4">
    <source>
        <dbReference type="ARBA" id="ARBA00022723"/>
    </source>
</evidence>
<dbReference type="PIRSF" id="PIRSF001084">
    <property type="entry name" value="B-galactosidase"/>
    <property type="match status" value="1"/>
</dbReference>
<dbReference type="InterPro" id="IPR003476">
    <property type="entry name" value="Glyco_hydro_42"/>
</dbReference>
<dbReference type="SUPFAM" id="SSF51445">
    <property type="entry name" value="(Trans)glycosidases"/>
    <property type="match status" value="1"/>
</dbReference>
<comment type="similarity">
    <text evidence="2">Belongs to the glycosyl hydrolase 42 family.</text>
</comment>
<feature type="binding site" evidence="9">
    <location>
        <position position="105"/>
    </location>
    <ligand>
        <name>substrate</name>
    </ligand>
</feature>
<dbReference type="InterPro" id="IPR029062">
    <property type="entry name" value="Class_I_gatase-like"/>
</dbReference>
<feature type="domain" description="Glycoside hydrolase family 42 N-terminal" evidence="10">
    <location>
        <begin position="1"/>
        <end position="349"/>
    </location>
</feature>
<evidence type="ECO:0000256" key="6">
    <source>
        <dbReference type="ARBA" id="ARBA00022833"/>
    </source>
</evidence>
<evidence type="ECO:0000256" key="9">
    <source>
        <dbReference type="PIRSR" id="PIRSR001084-2"/>
    </source>
</evidence>
<evidence type="ECO:0000256" key="2">
    <source>
        <dbReference type="ARBA" id="ARBA00005940"/>
    </source>
</evidence>
<accession>A0A6J4TTU5</accession>
<dbReference type="SUPFAM" id="SSF52317">
    <property type="entry name" value="Class I glutamine amidotransferase-like"/>
    <property type="match status" value="1"/>
</dbReference>
<gene>
    <name evidence="12" type="ORF">AVDCRST_MAG73-1029</name>
</gene>
<reference evidence="12" key="1">
    <citation type="submission" date="2020-02" db="EMBL/GenBank/DDBJ databases">
        <authorList>
            <person name="Meier V. D."/>
        </authorList>
    </citation>
    <scope>NUCLEOTIDE SEQUENCE</scope>
    <source>
        <strain evidence="12">AVDCRST_MAG73</strain>
    </source>
</reference>
<dbReference type="InterPro" id="IPR013738">
    <property type="entry name" value="Beta_galactosidase_Trimer"/>
</dbReference>
<comment type="catalytic activity">
    <reaction evidence="1">
        <text>Hydrolysis of terminal non-reducing beta-D-galactose residues in beta-D-galactosides.</text>
        <dbReference type="EC" id="3.2.1.23"/>
    </reaction>
</comment>
<dbReference type="GO" id="GO:0005975">
    <property type="term" value="P:carbohydrate metabolic process"/>
    <property type="evidence" value="ECO:0007669"/>
    <property type="project" value="InterPro"/>
</dbReference>
<feature type="binding site" evidence="9">
    <location>
        <position position="67"/>
    </location>
    <ligand>
        <name>substrate</name>
    </ligand>
</feature>
<feature type="domain" description="Beta-galactosidase trimerisation" evidence="11">
    <location>
        <begin position="363"/>
        <end position="551"/>
    </location>
</feature>
<keyword evidence="7 12" id="KW-0326">Glycosidase</keyword>
<dbReference type="AlphaFoldDB" id="A0A6J4TTU5"/>
<dbReference type="PANTHER" id="PTHR36447">
    <property type="entry name" value="BETA-GALACTOSIDASE GANA"/>
    <property type="match status" value="1"/>
</dbReference>
<keyword evidence="5 12" id="KW-0378">Hydrolase</keyword>
<name>A0A6J4TTU5_9BACT</name>
<keyword evidence="6" id="KW-0862">Zinc</keyword>
<dbReference type="CDD" id="cd03143">
    <property type="entry name" value="A4_beta-galactosidase_middle_domain"/>
    <property type="match status" value="1"/>
</dbReference>
<dbReference type="GO" id="GO:0046872">
    <property type="term" value="F:metal ion binding"/>
    <property type="evidence" value="ECO:0007669"/>
    <property type="project" value="UniProtKB-KW"/>
</dbReference>
<dbReference type="InterPro" id="IPR017853">
    <property type="entry name" value="GH"/>
</dbReference>
<dbReference type="GO" id="GO:0009341">
    <property type="term" value="C:beta-galactosidase complex"/>
    <property type="evidence" value="ECO:0007669"/>
    <property type="project" value="InterPro"/>
</dbReference>
<evidence type="ECO:0000313" key="12">
    <source>
        <dbReference type="EMBL" id="CAA9531896.1"/>
    </source>
</evidence>